<dbReference type="AlphaFoldDB" id="A0AAU9TK62"/>
<dbReference type="Proteomes" id="UP001153954">
    <property type="component" value="Unassembled WGS sequence"/>
</dbReference>
<protein>
    <submittedName>
        <fullName evidence="2">Uncharacterized protein</fullName>
    </submittedName>
</protein>
<keyword evidence="1" id="KW-0732">Signal</keyword>
<sequence>MCALAAAALFLAALAALPCKGTDADTSTIPRDEKETSTQPIINKFYQMLHTGSDPHNQAKLLNFNYSLNEPDSFATSNPKHFPSIEKSSDMCCSETTFRHDEAINTNLLNKDSMRNRKRRVVNVIRTDVNYTLSYVQVTTVTPDTGPVVLERRRKPAEAGSSAPLLNYIFDSYSNTHQHRNER</sequence>
<feature type="chain" id="PRO_5043392706" evidence="1">
    <location>
        <begin position="25"/>
        <end position="183"/>
    </location>
</feature>
<evidence type="ECO:0000313" key="3">
    <source>
        <dbReference type="Proteomes" id="UP001153954"/>
    </source>
</evidence>
<reference evidence="2" key="1">
    <citation type="submission" date="2022-03" db="EMBL/GenBank/DDBJ databases">
        <authorList>
            <person name="Tunstrom K."/>
        </authorList>
    </citation>
    <scope>NUCLEOTIDE SEQUENCE</scope>
</reference>
<evidence type="ECO:0000313" key="2">
    <source>
        <dbReference type="EMBL" id="CAH2086136.1"/>
    </source>
</evidence>
<comment type="caution">
    <text evidence="2">The sequence shown here is derived from an EMBL/GenBank/DDBJ whole genome shotgun (WGS) entry which is preliminary data.</text>
</comment>
<accession>A0AAU9TK62</accession>
<name>A0AAU9TK62_EUPED</name>
<dbReference type="EMBL" id="CAKOGL010000005">
    <property type="protein sequence ID" value="CAH2086136.1"/>
    <property type="molecule type" value="Genomic_DNA"/>
</dbReference>
<evidence type="ECO:0000256" key="1">
    <source>
        <dbReference type="SAM" id="SignalP"/>
    </source>
</evidence>
<organism evidence="2 3">
    <name type="scientific">Euphydryas editha</name>
    <name type="common">Edith's checkerspot</name>
    <dbReference type="NCBI Taxonomy" id="104508"/>
    <lineage>
        <taxon>Eukaryota</taxon>
        <taxon>Metazoa</taxon>
        <taxon>Ecdysozoa</taxon>
        <taxon>Arthropoda</taxon>
        <taxon>Hexapoda</taxon>
        <taxon>Insecta</taxon>
        <taxon>Pterygota</taxon>
        <taxon>Neoptera</taxon>
        <taxon>Endopterygota</taxon>
        <taxon>Lepidoptera</taxon>
        <taxon>Glossata</taxon>
        <taxon>Ditrysia</taxon>
        <taxon>Papilionoidea</taxon>
        <taxon>Nymphalidae</taxon>
        <taxon>Nymphalinae</taxon>
        <taxon>Euphydryas</taxon>
    </lineage>
</organism>
<keyword evidence="3" id="KW-1185">Reference proteome</keyword>
<gene>
    <name evidence="2" type="ORF">EEDITHA_LOCUS2546</name>
</gene>
<proteinExistence type="predicted"/>
<feature type="signal peptide" evidence="1">
    <location>
        <begin position="1"/>
        <end position="24"/>
    </location>
</feature>